<name>A0A2N5XSZ8_9HYPH</name>
<evidence type="ECO:0000313" key="2">
    <source>
        <dbReference type="EMBL" id="PLW77641.1"/>
    </source>
</evidence>
<keyword evidence="3" id="KW-1185">Reference proteome</keyword>
<evidence type="ECO:0000313" key="3">
    <source>
        <dbReference type="Proteomes" id="UP000234881"/>
    </source>
</evidence>
<accession>A0A2N5XSZ8</accession>
<feature type="region of interest" description="Disordered" evidence="1">
    <location>
        <begin position="58"/>
        <end position="85"/>
    </location>
</feature>
<organism evidence="2 3">
    <name type="scientific">Cohaesibacter celericrescens</name>
    <dbReference type="NCBI Taxonomy" id="2067669"/>
    <lineage>
        <taxon>Bacteria</taxon>
        <taxon>Pseudomonadati</taxon>
        <taxon>Pseudomonadota</taxon>
        <taxon>Alphaproteobacteria</taxon>
        <taxon>Hyphomicrobiales</taxon>
        <taxon>Cohaesibacteraceae</taxon>
    </lineage>
</organism>
<proteinExistence type="predicted"/>
<dbReference type="RefSeq" id="WP_101533658.1">
    <property type="nucleotide sequence ID" value="NZ_PKUQ01000016.1"/>
</dbReference>
<dbReference type="OrthoDB" id="8441319at2"/>
<dbReference type="AlphaFoldDB" id="A0A2N5XSZ8"/>
<gene>
    <name evidence="2" type="ORF">C0081_10095</name>
</gene>
<evidence type="ECO:0000256" key="1">
    <source>
        <dbReference type="SAM" id="MobiDB-lite"/>
    </source>
</evidence>
<comment type="caution">
    <text evidence="2">The sequence shown here is derived from an EMBL/GenBank/DDBJ whole genome shotgun (WGS) entry which is preliminary data.</text>
</comment>
<dbReference type="Proteomes" id="UP000234881">
    <property type="component" value="Unassembled WGS sequence"/>
</dbReference>
<feature type="compositionally biased region" description="Polar residues" evidence="1">
    <location>
        <begin position="60"/>
        <end position="83"/>
    </location>
</feature>
<dbReference type="EMBL" id="PKUQ01000016">
    <property type="protein sequence ID" value="PLW77641.1"/>
    <property type="molecule type" value="Genomic_DNA"/>
</dbReference>
<evidence type="ECO:0008006" key="4">
    <source>
        <dbReference type="Google" id="ProtNLM"/>
    </source>
</evidence>
<sequence length="351" mass="37955">MARPGKAIFDVTMMAGWAFAAVLTGLVALTMVDTTGEPAKDSSVVAALGNDNARLVTGSLPDNQTISPESPKNELVSDQNRSYNPFDKRTQQQLDEFRQVLAELKALKREVSAFHVSTKSLRNENNLLKQRLAKVELGQTTEDSHVRVVALPKRDDARSVFINAKNSSEKMIDLEATGSIAPVAPIPPTGQSFDPFRQKTQPLVKTTVEPLNMDLTVEGASGEMVLPKGKPAEAVSAKDAVVVRPDSEIIKTPVYSVPTSQTSFAIDLGEFLSLTDLSSAWKELSVFQRPVVGDLRPLSRVSQSKDNQLVLNLILGPIQNAAEAASLCAKLKFNGYACHVSVFQGQALASR</sequence>
<protein>
    <recommendedName>
        <fullName evidence="4">SPOR domain-containing protein</fullName>
    </recommendedName>
</protein>
<reference evidence="2 3" key="1">
    <citation type="submission" date="2018-01" db="EMBL/GenBank/DDBJ databases">
        <title>The draft genome sequence of Cohaesibacter sp. H1304.</title>
        <authorList>
            <person name="Wang N.-N."/>
            <person name="Du Z.-J."/>
        </authorList>
    </citation>
    <scope>NUCLEOTIDE SEQUENCE [LARGE SCALE GENOMIC DNA]</scope>
    <source>
        <strain evidence="2 3">H1304</strain>
    </source>
</reference>